<dbReference type="OrthoDB" id="5307922at2759"/>
<evidence type="ECO:0000313" key="6">
    <source>
        <dbReference type="EMBL" id="KAG5679179.1"/>
    </source>
</evidence>
<dbReference type="InterPro" id="IPR011042">
    <property type="entry name" value="6-blade_b-propeller_TolB-like"/>
</dbReference>
<proteinExistence type="inferred from homology"/>
<dbReference type="PANTHER" id="PTHR10426">
    <property type="entry name" value="STRICTOSIDINE SYNTHASE-RELATED"/>
    <property type="match status" value="1"/>
</dbReference>
<dbReference type="PANTHER" id="PTHR10426:SF88">
    <property type="entry name" value="ADIPOCYTE PLASMA MEMBRANE-ASSOCIATED PROTEIN HEMOMUCIN-RELATED"/>
    <property type="match status" value="1"/>
</dbReference>
<dbReference type="Proteomes" id="UP001107558">
    <property type="component" value="Chromosome 2"/>
</dbReference>
<organism evidence="6 7">
    <name type="scientific">Polypedilum vanderplanki</name>
    <name type="common">Sleeping chironomid midge</name>
    <dbReference type="NCBI Taxonomy" id="319348"/>
    <lineage>
        <taxon>Eukaryota</taxon>
        <taxon>Metazoa</taxon>
        <taxon>Ecdysozoa</taxon>
        <taxon>Arthropoda</taxon>
        <taxon>Hexapoda</taxon>
        <taxon>Insecta</taxon>
        <taxon>Pterygota</taxon>
        <taxon>Neoptera</taxon>
        <taxon>Endopterygota</taxon>
        <taxon>Diptera</taxon>
        <taxon>Nematocera</taxon>
        <taxon>Chironomoidea</taxon>
        <taxon>Chironomidae</taxon>
        <taxon>Chironominae</taxon>
        <taxon>Polypedilum</taxon>
        <taxon>Polypedilum</taxon>
    </lineage>
</organism>
<dbReference type="Pfam" id="PF20067">
    <property type="entry name" value="SSL_N"/>
    <property type="match status" value="2"/>
</dbReference>
<accession>A0A9J6CBS7</accession>
<feature type="domain" description="Strictosidine synthase conserved region" evidence="5">
    <location>
        <begin position="139"/>
        <end position="224"/>
    </location>
</feature>
<evidence type="ECO:0000256" key="4">
    <source>
        <dbReference type="SAM" id="MobiDB-lite"/>
    </source>
</evidence>
<comment type="caution">
    <text evidence="6">The sequence shown here is derived from an EMBL/GenBank/DDBJ whole genome shotgun (WGS) entry which is preliminary data.</text>
</comment>
<name>A0A9J6CBS7_POLVA</name>
<feature type="region of interest" description="Disordered" evidence="4">
    <location>
        <begin position="889"/>
        <end position="908"/>
    </location>
</feature>
<dbReference type="GO" id="GO:0016787">
    <property type="term" value="F:hydrolase activity"/>
    <property type="evidence" value="ECO:0007669"/>
    <property type="project" value="TreeGrafter"/>
</dbReference>
<dbReference type="EMBL" id="JADBJN010000002">
    <property type="protein sequence ID" value="KAG5679179.1"/>
    <property type="molecule type" value="Genomic_DNA"/>
</dbReference>
<keyword evidence="3" id="KW-0325">Glycoprotein</keyword>
<evidence type="ECO:0000256" key="3">
    <source>
        <dbReference type="ARBA" id="ARBA00023180"/>
    </source>
</evidence>
<reference evidence="6" key="1">
    <citation type="submission" date="2021-03" db="EMBL/GenBank/DDBJ databases">
        <title>Chromosome level genome of the anhydrobiotic midge Polypedilum vanderplanki.</title>
        <authorList>
            <person name="Yoshida Y."/>
            <person name="Kikawada T."/>
            <person name="Gusev O."/>
        </authorList>
    </citation>
    <scope>NUCLEOTIDE SEQUENCE</scope>
    <source>
        <strain evidence="6">NIAS01</strain>
        <tissue evidence="6">Whole body or cell culture</tissue>
    </source>
</reference>
<comment type="similarity">
    <text evidence="1">Belongs to the strictosidine synthase family.</text>
</comment>
<dbReference type="AlphaFoldDB" id="A0A9J6CBS7"/>
<gene>
    <name evidence="6" type="ORF">PVAND_008769</name>
</gene>
<evidence type="ECO:0000256" key="2">
    <source>
        <dbReference type="ARBA" id="ARBA00022553"/>
    </source>
</evidence>
<evidence type="ECO:0000256" key="1">
    <source>
        <dbReference type="ARBA" id="ARBA00009191"/>
    </source>
</evidence>
<evidence type="ECO:0000313" key="7">
    <source>
        <dbReference type="Proteomes" id="UP001107558"/>
    </source>
</evidence>
<dbReference type="InterPro" id="IPR018119">
    <property type="entry name" value="Strictosidine_synth_cons-reg"/>
</dbReference>
<keyword evidence="7" id="KW-1185">Reference proteome</keyword>
<evidence type="ECO:0000259" key="5">
    <source>
        <dbReference type="Pfam" id="PF03088"/>
    </source>
</evidence>
<feature type="compositionally biased region" description="Low complexity" evidence="4">
    <location>
        <begin position="766"/>
        <end position="829"/>
    </location>
</feature>
<protein>
    <recommendedName>
        <fullName evidence="5">Strictosidine synthase conserved region domain-containing protein</fullName>
    </recommendedName>
</protein>
<feature type="domain" description="Strictosidine synthase conserved region" evidence="5">
    <location>
        <begin position="512"/>
        <end position="598"/>
    </location>
</feature>
<sequence length="908" mass="102803">MLIIFLLEHIKPAKEVESNNYLANPEILLKGKIQGPEHILEKNGKMYTSLSNGQVVEIDGDKIEVLNQFGKYCSEGETYTHCGRPLGLAFDTLKEDTLIVMDSSTGIFELNIKTKKIKYIVLSNDFIGKENPRQSKLFNSVTVAKNGDLYYTESTSDVEIDKVFLSFLLNPCGRLVHVERKTKKATVLIDRLFFANGIVLSPDEDFLILSELGSGRILRYYLTEKKAGLIDTFIDELPGTPDNLSADKNGIWVALPMTTTPLKMMFFQNLAPYPTIRKFFARTIHLADSFFMNAYKYSSLGFFKTLSLKVNSFTTYPFLFPNRASILRLDWDGKIVAAYHADDGSFYTHVMEKDGKLYLGSFVHDYIAVVDRQKHNIVKPKALTGALEVNNHLDHAERLFEGEIQGPEYLLAASGDSYYASLHNGNVVRIDGGKHITFIAKFGKPCDYPVEESICGRPLGLAYDTINPDQLIVADAYYGIWELNVKTGQKKNLVSPTKTFGSDNPRPGKIFNSVAVAKNGDIYFSHSSSDFDIDNGAYSFFANPSGRLVHFDRKTEKLTVLLDNLWFANGVVLSPNEDFVVVAETHASRAQKYWLKGEKKGQSEAFVEGLPGIPDNLIGDEDGVWIALVVSADPENPMIPQSTARLPYVRKFLIRVLHLIEMPFNFISKIYPNPYTPKIVYHIGSFSSLSFVFPERKTIVRTDWNGKIIGSLHGWDKTLGTISHVMELGDFLYLGSPYADYIGRVWFVNKDQIHPRQKQKREVPKTTEAPTTTTQKPTTTTQKPTTTTQKPTTTTQKPTTTTQKPTTTTEKPVVKETPTTTQKPVTTTKAPSTATPEKKAKTEHTTDKYKDEKKYDKYDDGDKDRYQKRDKYEEKGKKYDEKYDKKYDEKYDKKAKYDNDNKKTQDKH</sequence>
<dbReference type="Pfam" id="PF03088">
    <property type="entry name" value="Str_synth"/>
    <property type="match status" value="2"/>
</dbReference>
<feature type="region of interest" description="Disordered" evidence="4">
    <location>
        <begin position="753"/>
        <end position="884"/>
    </location>
</feature>
<dbReference type="SUPFAM" id="SSF63829">
    <property type="entry name" value="Calcium-dependent phosphotriesterase"/>
    <property type="match status" value="2"/>
</dbReference>
<keyword evidence="2" id="KW-0597">Phosphoprotein</keyword>
<dbReference type="GO" id="GO:0012505">
    <property type="term" value="C:endomembrane system"/>
    <property type="evidence" value="ECO:0007669"/>
    <property type="project" value="TreeGrafter"/>
</dbReference>
<feature type="compositionally biased region" description="Basic and acidic residues" evidence="4">
    <location>
        <begin position="836"/>
        <end position="884"/>
    </location>
</feature>
<dbReference type="Gene3D" id="2.120.10.30">
    <property type="entry name" value="TolB, C-terminal domain"/>
    <property type="match status" value="2"/>
</dbReference>